<evidence type="ECO:0000256" key="3">
    <source>
        <dbReference type="ARBA" id="ARBA00022737"/>
    </source>
</evidence>
<dbReference type="Pfam" id="PF00096">
    <property type="entry name" value="zf-C2H2"/>
    <property type="match status" value="4"/>
</dbReference>
<reference evidence="9 10" key="1">
    <citation type="journal article" date="2023" name="Nat. Commun.">
        <title>Origin of minicircular mitochondrial genomes in red algae.</title>
        <authorList>
            <person name="Lee Y."/>
            <person name="Cho C.H."/>
            <person name="Lee Y.M."/>
            <person name="Park S.I."/>
            <person name="Yang J.H."/>
            <person name="West J.A."/>
            <person name="Bhattacharya D."/>
            <person name="Yoon H.S."/>
        </authorList>
    </citation>
    <scope>NUCLEOTIDE SEQUENCE [LARGE SCALE GENOMIC DNA]</scope>
    <source>
        <strain evidence="9 10">CCMP1338</strain>
        <tissue evidence="9">Whole cell</tissue>
    </source>
</reference>
<dbReference type="PANTHER" id="PTHR16515:SF66">
    <property type="entry name" value="C2H2-TYPE DOMAIN-CONTAINING PROTEIN"/>
    <property type="match status" value="1"/>
</dbReference>
<dbReference type="SUPFAM" id="SSF57667">
    <property type="entry name" value="beta-beta-alpha zinc fingers"/>
    <property type="match status" value="2"/>
</dbReference>
<dbReference type="Proteomes" id="UP001157974">
    <property type="component" value="Unassembled WGS sequence"/>
</dbReference>
<accession>A0AAV8UJL4</accession>
<protein>
    <recommendedName>
        <fullName evidence="8">C2H2-type domain-containing protein</fullName>
    </recommendedName>
</protein>
<keyword evidence="6" id="KW-0539">Nucleus</keyword>
<dbReference type="AlphaFoldDB" id="A0AAV8UJL4"/>
<dbReference type="GO" id="GO:0010468">
    <property type="term" value="P:regulation of gene expression"/>
    <property type="evidence" value="ECO:0007669"/>
    <property type="project" value="TreeGrafter"/>
</dbReference>
<dbReference type="InterPro" id="IPR013087">
    <property type="entry name" value="Znf_C2H2_type"/>
</dbReference>
<evidence type="ECO:0000256" key="7">
    <source>
        <dbReference type="PROSITE-ProRule" id="PRU00042"/>
    </source>
</evidence>
<keyword evidence="5" id="KW-0862">Zinc</keyword>
<dbReference type="InterPro" id="IPR050331">
    <property type="entry name" value="Zinc_finger"/>
</dbReference>
<feature type="domain" description="C2H2-type" evidence="8">
    <location>
        <begin position="303"/>
        <end position="331"/>
    </location>
</feature>
<evidence type="ECO:0000313" key="9">
    <source>
        <dbReference type="EMBL" id="KAJ8902745.1"/>
    </source>
</evidence>
<dbReference type="EMBL" id="JAMWBK010000008">
    <property type="protein sequence ID" value="KAJ8902745.1"/>
    <property type="molecule type" value="Genomic_DNA"/>
</dbReference>
<dbReference type="PANTHER" id="PTHR16515">
    <property type="entry name" value="PR DOMAIN ZINC FINGER PROTEIN"/>
    <property type="match status" value="1"/>
</dbReference>
<feature type="domain" description="C2H2-type" evidence="8">
    <location>
        <begin position="390"/>
        <end position="413"/>
    </location>
</feature>
<evidence type="ECO:0000256" key="2">
    <source>
        <dbReference type="ARBA" id="ARBA00022723"/>
    </source>
</evidence>
<keyword evidence="2" id="KW-0479">Metal-binding</keyword>
<sequence>MPILDSWIERRLFGKSKVPDAVHAWVLHVSERTCDNPNWLEHSIGMTKVIPKDAKTDLAILKEMNSCFLLICDHDAEDYCLGFLSDGEFPLLPIRLGVAKQSRFALVPDYSDGTILSILSTEYESGRIAMTLYRTAPALGGMARTIIFQKDDPGKVLGELNTWESVDEESMRRGSFAYNVLPIDPLQTTSVWPIFTKYAPALQQGWKDMRVVSAVGGSTFPAAGEEFSIPVYSELFVEGDFLHDIRRNYVQSLFSNALDKPLMLEWDDEYLSNGSSTGMSVREPDEAMSLSDLYLSETREKGLRCTECEAKFRRRFELNRHLNAVHKGVRKHVCDICAKSFTQAGHVRVHIETVHNKSKICTCEICGQGFGTKHKLVRHKRSVHERLRPHACSICEAAYYQSSDLKRHMRKKHEVVSA</sequence>
<organism evidence="9 10">
    <name type="scientific">Rhodosorus marinus</name>
    <dbReference type="NCBI Taxonomy" id="101924"/>
    <lineage>
        <taxon>Eukaryota</taxon>
        <taxon>Rhodophyta</taxon>
        <taxon>Stylonematophyceae</taxon>
        <taxon>Stylonematales</taxon>
        <taxon>Stylonemataceae</taxon>
        <taxon>Rhodosorus</taxon>
    </lineage>
</organism>
<gene>
    <name evidence="9" type="ORF">NDN08_006065</name>
</gene>
<dbReference type="SMART" id="SM00355">
    <property type="entry name" value="ZnF_C2H2"/>
    <property type="match status" value="4"/>
</dbReference>
<keyword evidence="3" id="KW-0677">Repeat</keyword>
<proteinExistence type="predicted"/>
<dbReference type="GO" id="GO:0008270">
    <property type="term" value="F:zinc ion binding"/>
    <property type="evidence" value="ECO:0007669"/>
    <property type="project" value="UniProtKB-KW"/>
</dbReference>
<comment type="caution">
    <text evidence="9">The sequence shown here is derived from an EMBL/GenBank/DDBJ whole genome shotgun (WGS) entry which is preliminary data.</text>
</comment>
<dbReference type="GO" id="GO:0005634">
    <property type="term" value="C:nucleus"/>
    <property type="evidence" value="ECO:0007669"/>
    <property type="project" value="UniProtKB-SubCell"/>
</dbReference>
<feature type="domain" description="C2H2-type" evidence="8">
    <location>
        <begin position="332"/>
        <end position="360"/>
    </location>
</feature>
<dbReference type="InterPro" id="IPR036236">
    <property type="entry name" value="Znf_C2H2_sf"/>
</dbReference>
<keyword evidence="4 7" id="KW-0863">Zinc-finger</keyword>
<evidence type="ECO:0000313" key="10">
    <source>
        <dbReference type="Proteomes" id="UP001157974"/>
    </source>
</evidence>
<dbReference type="PROSITE" id="PS50157">
    <property type="entry name" value="ZINC_FINGER_C2H2_2"/>
    <property type="match status" value="4"/>
</dbReference>
<evidence type="ECO:0000256" key="6">
    <source>
        <dbReference type="ARBA" id="ARBA00023242"/>
    </source>
</evidence>
<feature type="domain" description="C2H2-type" evidence="8">
    <location>
        <begin position="361"/>
        <end position="389"/>
    </location>
</feature>
<keyword evidence="10" id="KW-1185">Reference proteome</keyword>
<evidence type="ECO:0000256" key="1">
    <source>
        <dbReference type="ARBA" id="ARBA00004123"/>
    </source>
</evidence>
<dbReference type="FunFam" id="3.30.160.60:FF:000446">
    <property type="entry name" value="Zinc finger protein"/>
    <property type="match status" value="1"/>
</dbReference>
<dbReference type="Gene3D" id="3.30.160.60">
    <property type="entry name" value="Classic Zinc Finger"/>
    <property type="match status" value="3"/>
</dbReference>
<evidence type="ECO:0000259" key="8">
    <source>
        <dbReference type="PROSITE" id="PS50157"/>
    </source>
</evidence>
<name>A0AAV8UJL4_9RHOD</name>
<comment type="subcellular location">
    <subcellularLocation>
        <location evidence="1">Nucleus</location>
    </subcellularLocation>
</comment>
<dbReference type="PROSITE" id="PS00028">
    <property type="entry name" value="ZINC_FINGER_C2H2_1"/>
    <property type="match status" value="4"/>
</dbReference>
<evidence type="ECO:0000256" key="4">
    <source>
        <dbReference type="ARBA" id="ARBA00022771"/>
    </source>
</evidence>
<evidence type="ECO:0000256" key="5">
    <source>
        <dbReference type="ARBA" id="ARBA00022833"/>
    </source>
</evidence>